<comment type="caution">
    <text evidence="1">The sequence shown here is derived from an EMBL/GenBank/DDBJ whole genome shotgun (WGS) entry which is preliminary data.</text>
</comment>
<dbReference type="InterPro" id="IPR018824">
    <property type="entry name" value="Conidiation-specific_6"/>
</dbReference>
<reference evidence="1" key="1">
    <citation type="journal article" date="2023" name="PhytoFront">
        <title>Draft Genome Resources of Seven Strains of Tilletia horrida, Causal Agent of Kernel Smut of Rice.</title>
        <authorList>
            <person name="Khanal S."/>
            <person name="Antony Babu S."/>
            <person name="Zhou X.G."/>
        </authorList>
    </citation>
    <scope>NUCLEOTIDE SEQUENCE</scope>
    <source>
        <strain evidence="1">TX3</strain>
    </source>
</reference>
<dbReference type="Proteomes" id="UP001176521">
    <property type="component" value="Unassembled WGS sequence"/>
</dbReference>
<dbReference type="AlphaFoldDB" id="A0AAN6G5P3"/>
<evidence type="ECO:0000313" key="1">
    <source>
        <dbReference type="EMBL" id="KAK0522257.1"/>
    </source>
</evidence>
<keyword evidence="2" id="KW-1185">Reference proteome</keyword>
<dbReference type="EMBL" id="JAPDMQ010000600">
    <property type="protein sequence ID" value="KAK0522257.1"/>
    <property type="molecule type" value="Genomic_DNA"/>
</dbReference>
<accession>A0AAN6G5P3</accession>
<dbReference type="Pfam" id="PF10346">
    <property type="entry name" value="Con-6"/>
    <property type="match status" value="1"/>
</dbReference>
<evidence type="ECO:0000313" key="2">
    <source>
        <dbReference type="Proteomes" id="UP001176521"/>
    </source>
</evidence>
<name>A0AAN6G5P3_9BASI</name>
<sequence>MTRTDGAYAVTVHKKDKDRRVAGWKAALNNPNTTAEGRSHARKNLLMRGHIKDAFFSTSFDTKLRRMFGLRAKRHSSHH</sequence>
<organism evidence="1 2">
    <name type="scientific">Tilletia horrida</name>
    <dbReference type="NCBI Taxonomy" id="155126"/>
    <lineage>
        <taxon>Eukaryota</taxon>
        <taxon>Fungi</taxon>
        <taxon>Dikarya</taxon>
        <taxon>Basidiomycota</taxon>
        <taxon>Ustilaginomycotina</taxon>
        <taxon>Exobasidiomycetes</taxon>
        <taxon>Tilletiales</taxon>
        <taxon>Tilletiaceae</taxon>
        <taxon>Tilletia</taxon>
    </lineage>
</organism>
<protein>
    <submittedName>
        <fullName evidence="1">Uncharacterized protein</fullName>
    </submittedName>
</protein>
<gene>
    <name evidence="1" type="ORF">OC842_006517</name>
</gene>
<proteinExistence type="predicted"/>